<gene>
    <name evidence="8" type="primary">deaD</name>
    <name evidence="8" type="synonym">csdA</name>
    <name evidence="14" type="ORF">ACFOEE_15285</name>
</gene>
<evidence type="ECO:0000256" key="6">
    <source>
        <dbReference type="ARBA" id="ARBA00022884"/>
    </source>
</evidence>
<dbReference type="InterPro" id="IPR014001">
    <property type="entry name" value="Helicase_ATP-bd"/>
</dbReference>
<feature type="compositionally biased region" description="Basic and acidic residues" evidence="10">
    <location>
        <begin position="440"/>
        <end position="494"/>
    </location>
</feature>
<feature type="short sequence motif" description="Q motif" evidence="9">
    <location>
        <begin position="5"/>
        <end position="33"/>
    </location>
</feature>
<dbReference type="PROSITE" id="PS51192">
    <property type="entry name" value="HELICASE_ATP_BIND_1"/>
    <property type="match status" value="1"/>
</dbReference>
<comment type="similarity">
    <text evidence="8">Belongs to the DEAD box helicase family. DeaD/CsdA subfamily.</text>
</comment>
<feature type="domain" description="DEAD-box RNA helicase Q" evidence="13">
    <location>
        <begin position="5"/>
        <end position="33"/>
    </location>
</feature>
<keyword evidence="3 8" id="KW-0378">Hydrolase</keyword>
<reference evidence="15" key="1">
    <citation type="journal article" date="2019" name="Int. J. Syst. Evol. Microbiol.">
        <title>The Global Catalogue of Microorganisms (GCM) 10K type strain sequencing project: providing services to taxonomists for standard genome sequencing and annotation.</title>
        <authorList>
            <consortium name="The Broad Institute Genomics Platform"/>
            <consortium name="The Broad Institute Genome Sequencing Center for Infectious Disease"/>
            <person name="Wu L."/>
            <person name="Ma J."/>
        </authorList>
    </citation>
    <scope>NUCLEOTIDE SEQUENCE [LARGE SCALE GENOMIC DNA]</scope>
    <source>
        <strain evidence="15">KCTC 42730</strain>
    </source>
</reference>
<keyword evidence="4 8" id="KW-0347">Helicase</keyword>
<dbReference type="InterPro" id="IPR028618">
    <property type="entry name" value="DEAD_helicase_DeaD"/>
</dbReference>
<keyword evidence="1 8" id="KW-0963">Cytoplasm</keyword>
<evidence type="ECO:0000256" key="1">
    <source>
        <dbReference type="ARBA" id="ARBA00022490"/>
    </source>
</evidence>
<dbReference type="InterPro" id="IPR000629">
    <property type="entry name" value="RNA-helicase_DEAD-box_CS"/>
</dbReference>
<dbReference type="InterPro" id="IPR005580">
    <property type="entry name" value="DbpA/CsdA_RNA-bd_dom"/>
</dbReference>
<dbReference type="GO" id="GO:0004386">
    <property type="term" value="F:helicase activity"/>
    <property type="evidence" value="ECO:0007669"/>
    <property type="project" value="UniProtKB-KW"/>
</dbReference>
<comment type="catalytic activity">
    <reaction evidence="8">
        <text>ATP + H2O = ADP + phosphate + H(+)</text>
        <dbReference type="Rhea" id="RHEA:13065"/>
        <dbReference type="ChEBI" id="CHEBI:15377"/>
        <dbReference type="ChEBI" id="CHEBI:15378"/>
        <dbReference type="ChEBI" id="CHEBI:30616"/>
        <dbReference type="ChEBI" id="CHEBI:43474"/>
        <dbReference type="ChEBI" id="CHEBI:456216"/>
        <dbReference type="EC" id="3.6.4.13"/>
    </reaction>
</comment>
<dbReference type="Pfam" id="PF00271">
    <property type="entry name" value="Helicase_C"/>
    <property type="match status" value="1"/>
</dbReference>
<comment type="subcellular location">
    <subcellularLocation>
        <location evidence="8">Cytoplasm</location>
    </subcellularLocation>
</comment>
<keyword evidence="2 8" id="KW-0547">Nucleotide-binding</keyword>
<evidence type="ECO:0000256" key="9">
    <source>
        <dbReference type="PROSITE-ProRule" id="PRU00552"/>
    </source>
</evidence>
<evidence type="ECO:0000256" key="7">
    <source>
        <dbReference type="ARBA" id="ARBA00023016"/>
    </source>
</evidence>
<keyword evidence="15" id="KW-1185">Reference proteome</keyword>
<dbReference type="InterPro" id="IPR050079">
    <property type="entry name" value="DEAD_box_RNA_helicase"/>
</dbReference>
<evidence type="ECO:0000313" key="14">
    <source>
        <dbReference type="EMBL" id="MFC3033881.1"/>
    </source>
</evidence>
<sequence length="637" mass="71267">MSEPVTFESLNLSPAILKAVEELGYKTPSEIQAQCIPLLLERKDVLGLAQTGTGKTAAFALPLLNNIDASVKQPQILVLTPTRELAIQVAEAFESFAKFTKGVEVLALYGGQSYSIQLSALRRGAQIIVATPGRLIDHINRKTINLSGLSALVLDEADEMLRMGFIEDVENIMEQTPEDKQTCLFSATMPKQIQSICSKYLDNAEQVRISPRNSTVATVEQVYWQADVHKNKAIVRFLEAEEYDGAIVFVRTRNDTVQLAELLEHEGFNAAPLNGDMNQQARERTIERLKAGLVDIVIATDVAARGLDVDRLSLVINYDIPQDCEAYVHRIGRTGRAGRSGKAILFVKNSERYLLKNIVRHTKSDIAQVDLPSAKVVETKRKQALQTKLAAALEHKDIEFFNGVAAELAQNLELDITDLAGALLCLAQHATPLKVEELSVKRERSREGRERGERGERSERREGREGRERGERRERGDRAERGERSERAERRPRNSDTPMDTYRIEIGREHGIQVKNIVGAIANEADISSKFIGDIRLFDEHSTVQLPQDMPADMLAHFQNVMVCQRPMRMTKSTHPADSGDAKRSFKAPRGEGRGEGRNESRNESRSESRGARGSRDDRGARPEKRVRKERRSVSFS</sequence>
<dbReference type="InterPro" id="IPR014014">
    <property type="entry name" value="RNA_helicase_DEAD_Q_motif"/>
</dbReference>
<dbReference type="SUPFAM" id="SSF52540">
    <property type="entry name" value="P-loop containing nucleoside triphosphate hydrolases"/>
    <property type="match status" value="2"/>
</dbReference>
<keyword evidence="7 8" id="KW-0346">Stress response</keyword>
<dbReference type="SMART" id="SM00487">
    <property type="entry name" value="DEXDc"/>
    <property type="match status" value="1"/>
</dbReference>
<dbReference type="InterPro" id="IPR034415">
    <property type="entry name" value="CsdA_RRM"/>
</dbReference>
<accession>A0ABV7CN52</accession>
<dbReference type="PANTHER" id="PTHR47959">
    <property type="entry name" value="ATP-DEPENDENT RNA HELICASE RHLE-RELATED"/>
    <property type="match status" value="1"/>
</dbReference>
<feature type="compositionally biased region" description="Basic and acidic residues" evidence="10">
    <location>
        <begin position="578"/>
        <end position="624"/>
    </location>
</feature>
<feature type="region of interest" description="Disordered" evidence="10">
    <location>
        <begin position="440"/>
        <end position="502"/>
    </location>
</feature>
<evidence type="ECO:0000313" key="15">
    <source>
        <dbReference type="Proteomes" id="UP001595453"/>
    </source>
</evidence>
<dbReference type="InterPro" id="IPR012677">
    <property type="entry name" value="Nucleotide-bd_a/b_plait_sf"/>
</dbReference>
<evidence type="ECO:0000256" key="10">
    <source>
        <dbReference type="SAM" id="MobiDB-lite"/>
    </source>
</evidence>
<feature type="domain" description="Helicase C-terminal" evidence="12">
    <location>
        <begin position="233"/>
        <end position="377"/>
    </location>
</feature>
<dbReference type="PROSITE" id="PS51194">
    <property type="entry name" value="HELICASE_CTER"/>
    <property type="match status" value="1"/>
</dbReference>
<dbReference type="InterPro" id="IPR027417">
    <property type="entry name" value="P-loop_NTPase"/>
</dbReference>
<dbReference type="RefSeq" id="WP_377126116.1">
    <property type="nucleotide sequence ID" value="NZ_JBHRSD010000029.1"/>
</dbReference>
<dbReference type="InterPro" id="IPR001650">
    <property type="entry name" value="Helicase_C-like"/>
</dbReference>
<evidence type="ECO:0000259" key="13">
    <source>
        <dbReference type="PROSITE" id="PS51195"/>
    </source>
</evidence>
<comment type="caution">
    <text evidence="14">The sequence shown here is derived from an EMBL/GenBank/DDBJ whole genome shotgun (WGS) entry which is preliminary data.</text>
</comment>
<dbReference type="Proteomes" id="UP001595453">
    <property type="component" value="Unassembled WGS sequence"/>
</dbReference>
<dbReference type="PROSITE" id="PS51195">
    <property type="entry name" value="Q_MOTIF"/>
    <property type="match status" value="1"/>
</dbReference>
<keyword evidence="5 8" id="KW-0067">ATP-binding</keyword>
<dbReference type="HAMAP" id="MF_00964">
    <property type="entry name" value="DEAD_helicase_DeaD"/>
    <property type="match status" value="1"/>
</dbReference>
<dbReference type="Pfam" id="PF03880">
    <property type="entry name" value="DbpA"/>
    <property type="match status" value="1"/>
</dbReference>
<dbReference type="InterPro" id="IPR044742">
    <property type="entry name" value="DEAD/DEAH_RhlB"/>
</dbReference>
<feature type="region of interest" description="Disordered" evidence="10">
    <location>
        <begin position="570"/>
        <end position="637"/>
    </location>
</feature>
<dbReference type="CDD" id="cd00268">
    <property type="entry name" value="DEADc"/>
    <property type="match status" value="1"/>
</dbReference>
<evidence type="ECO:0000259" key="11">
    <source>
        <dbReference type="PROSITE" id="PS51192"/>
    </source>
</evidence>
<organism evidence="14 15">
    <name type="scientific">Pseudoalteromonas fenneropenaei</name>
    <dbReference type="NCBI Taxonomy" id="1737459"/>
    <lineage>
        <taxon>Bacteria</taxon>
        <taxon>Pseudomonadati</taxon>
        <taxon>Pseudomonadota</taxon>
        <taxon>Gammaproteobacteria</taxon>
        <taxon>Alteromonadales</taxon>
        <taxon>Pseudoalteromonadaceae</taxon>
        <taxon>Pseudoalteromonas</taxon>
    </lineage>
</organism>
<keyword evidence="6 8" id="KW-0694">RNA-binding</keyword>
<comment type="function">
    <text evidence="8">DEAD-box RNA helicase involved in various cellular processes at low temperature, including ribosome biogenesis, mRNA degradation and translation initiation.</text>
</comment>
<feature type="domain" description="Helicase ATP-binding" evidence="11">
    <location>
        <begin position="36"/>
        <end position="207"/>
    </location>
</feature>
<dbReference type="PROSITE" id="PS00039">
    <property type="entry name" value="DEAD_ATP_HELICASE"/>
    <property type="match status" value="1"/>
</dbReference>
<evidence type="ECO:0000256" key="3">
    <source>
        <dbReference type="ARBA" id="ARBA00022801"/>
    </source>
</evidence>
<dbReference type="SMART" id="SM00490">
    <property type="entry name" value="HELICc"/>
    <property type="match status" value="1"/>
</dbReference>
<dbReference type="PANTHER" id="PTHR47959:SF13">
    <property type="entry name" value="ATP-DEPENDENT RNA HELICASE RHLE"/>
    <property type="match status" value="1"/>
</dbReference>
<evidence type="ECO:0000256" key="5">
    <source>
        <dbReference type="ARBA" id="ARBA00022840"/>
    </source>
</evidence>
<dbReference type="InterPro" id="IPR057325">
    <property type="entry name" value="DeaD_dimer"/>
</dbReference>
<dbReference type="Gene3D" id="3.40.50.300">
    <property type="entry name" value="P-loop containing nucleotide triphosphate hydrolases"/>
    <property type="match status" value="2"/>
</dbReference>
<evidence type="ECO:0000256" key="4">
    <source>
        <dbReference type="ARBA" id="ARBA00022806"/>
    </source>
</evidence>
<name>A0ABV7CN52_9GAMM</name>
<evidence type="ECO:0000256" key="2">
    <source>
        <dbReference type="ARBA" id="ARBA00022741"/>
    </source>
</evidence>
<dbReference type="InterPro" id="IPR011545">
    <property type="entry name" value="DEAD/DEAH_box_helicase_dom"/>
</dbReference>
<evidence type="ECO:0000259" key="12">
    <source>
        <dbReference type="PROSITE" id="PS51194"/>
    </source>
</evidence>
<dbReference type="EMBL" id="JBHRSD010000029">
    <property type="protein sequence ID" value="MFC3033881.1"/>
    <property type="molecule type" value="Genomic_DNA"/>
</dbReference>
<dbReference type="CDD" id="cd18787">
    <property type="entry name" value="SF2_C_DEAD"/>
    <property type="match status" value="1"/>
</dbReference>
<dbReference type="EC" id="3.6.4.13" evidence="8"/>
<dbReference type="Pfam" id="PF25399">
    <property type="entry name" value="DeaD_dimer"/>
    <property type="match status" value="1"/>
</dbReference>
<dbReference type="Pfam" id="PF00270">
    <property type="entry name" value="DEAD"/>
    <property type="match status" value="1"/>
</dbReference>
<dbReference type="CDD" id="cd12499">
    <property type="entry name" value="RRM_EcCsdA_like"/>
    <property type="match status" value="1"/>
</dbReference>
<evidence type="ECO:0000256" key="8">
    <source>
        <dbReference type="HAMAP-Rule" id="MF_00964"/>
    </source>
</evidence>
<protein>
    <recommendedName>
        <fullName evidence="8">ATP-dependent RNA helicase DeaD</fullName>
        <ecNumber evidence="8">3.6.4.13</ecNumber>
    </recommendedName>
    <alternativeName>
        <fullName evidence="8">Cold-shock DEAD box protein A</fullName>
    </alternativeName>
</protein>
<dbReference type="Gene3D" id="3.30.70.330">
    <property type="match status" value="1"/>
</dbReference>
<proteinExistence type="inferred from homology"/>